<dbReference type="SMART" id="SM00646">
    <property type="entry name" value="Ami_3"/>
    <property type="match status" value="1"/>
</dbReference>
<feature type="domain" description="SH3b" evidence="3">
    <location>
        <begin position="195"/>
        <end position="265"/>
    </location>
</feature>
<name>E4KM36_9LACT</name>
<dbReference type="PANTHER" id="PTHR30404:SF7">
    <property type="entry name" value="CELL WALL AMIDASE LYTH-RELATED"/>
    <property type="match status" value="1"/>
</dbReference>
<evidence type="ECO:0000313" key="4">
    <source>
        <dbReference type="EMBL" id="EFR32076.1"/>
    </source>
</evidence>
<dbReference type="InterPro" id="IPR003646">
    <property type="entry name" value="SH3-like_bac-type"/>
</dbReference>
<protein>
    <submittedName>
        <fullName evidence="4">N-acetylmuramoyl-L-alanine amidase</fullName>
        <ecNumber evidence="4">3.5.1.28</ecNumber>
    </submittedName>
</protein>
<evidence type="ECO:0000256" key="2">
    <source>
        <dbReference type="ARBA" id="ARBA00023316"/>
    </source>
</evidence>
<gene>
    <name evidence="4" type="ORF">HMPREF9257_1020</name>
</gene>
<dbReference type="GO" id="GO:0030288">
    <property type="term" value="C:outer membrane-bounded periplasmic space"/>
    <property type="evidence" value="ECO:0007669"/>
    <property type="project" value="TreeGrafter"/>
</dbReference>
<dbReference type="GO" id="GO:0009253">
    <property type="term" value="P:peptidoglycan catabolic process"/>
    <property type="evidence" value="ECO:0007669"/>
    <property type="project" value="InterPro"/>
</dbReference>
<keyword evidence="1 4" id="KW-0378">Hydrolase</keyword>
<dbReference type="RefSeq" id="WP_006417558.1">
    <property type="nucleotide sequence ID" value="NZ_AENN01000001.1"/>
</dbReference>
<organism evidence="4 5">
    <name type="scientific">Eremococcus coleocola ACS-139-V-Col8</name>
    <dbReference type="NCBI Taxonomy" id="908337"/>
    <lineage>
        <taxon>Bacteria</taxon>
        <taxon>Bacillati</taxon>
        <taxon>Bacillota</taxon>
        <taxon>Bacilli</taxon>
        <taxon>Lactobacillales</taxon>
        <taxon>Aerococcaceae</taxon>
        <taxon>Eremococcus</taxon>
    </lineage>
</organism>
<dbReference type="EMBL" id="AENN01000001">
    <property type="protein sequence ID" value="EFR32076.1"/>
    <property type="molecule type" value="Genomic_DNA"/>
</dbReference>
<dbReference type="CDD" id="cd02696">
    <property type="entry name" value="MurNAc-LAA"/>
    <property type="match status" value="1"/>
</dbReference>
<sequence>MDKVNYLMRAIMTRKYFPLFITLCLMACSSLAVWGLLSNNSMIIERPGLVMRRNAATNQEKVADLVEGDTINIIGQKNGWLHVRKEDLSEGWIPQWLLENNKLNNDQEIAIKTLMSSDLLAEATDRSNHLIEVPLGTYLLINYESNGWVQVTYEGKVGYLKADVGEIINESDMPQETYERLESQEQENTDGPSVTVGATVKVKSFDSPLYAEPSTSAETIYTVPVETTLVYLETVTNDAGQEFYFVQDGEGRQGYLDTTYVSKSDYSTDHLNSPKVSSLKEAKVLIDPGHGGEDPGATAYDNGSYEKEHTLATALKVKEKLEAAGATVTLTRENDRWVELSDRAKLANDQDVDVFLSLHYDSSPGAGLHGVTTYYYHDADQTMANSVNNQLATLEINNNGVHFGNYQVLRENHQPALLLELGYVSEKTDLKFIRSDAYHEQVANAIVNGLNAYFENN</sequence>
<dbReference type="Pfam" id="PF01520">
    <property type="entry name" value="Amidase_3"/>
    <property type="match status" value="1"/>
</dbReference>
<dbReference type="STRING" id="908337.HMPREF9257_1020"/>
<dbReference type="PROSITE" id="PS51781">
    <property type="entry name" value="SH3B"/>
    <property type="match status" value="1"/>
</dbReference>
<dbReference type="PANTHER" id="PTHR30404">
    <property type="entry name" value="N-ACETYLMURAMOYL-L-ALANINE AMIDASE"/>
    <property type="match status" value="1"/>
</dbReference>
<reference evidence="4 5" key="1">
    <citation type="submission" date="2010-10" db="EMBL/GenBank/DDBJ databases">
        <authorList>
            <person name="Durkin A.S."/>
            <person name="Madupu R."/>
            <person name="Torralba M."/>
            <person name="Gillis M."/>
            <person name="Methe B."/>
            <person name="Sutton G."/>
            <person name="Nelson K.E."/>
        </authorList>
    </citation>
    <scope>NUCLEOTIDE SEQUENCE [LARGE SCALE GENOMIC DNA]</scope>
    <source>
        <strain evidence="4 5">ACS-139-V-Col8</strain>
    </source>
</reference>
<dbReference type="InterPro" id="IPR050695">
    <property type="entry name" value="N-acetylmuramoyl_amidase_3"/>
</dbReference>
<evidence type="ECO:0000256" key="1">
    <source>
        <dbReference type="ARBA" id="ARBA00022801"/>
    </source>
</evidence>
<dbReference type="CDD" id="cd00174">
    <property type="entry name" value="SH3"/>
    <property type="match status" value="1"/>
</dbReference>
<dbReference type="EC" id="3.5.1.28" evidence="4"/>
<evidence type="ECO:0000313" key="5">
    <source>
        <dbReference type="Proteomes" id="UP000005990"/>
    </source>
</evidence>
<dbReference type="GO" id="GO:0008745">
    <property type="term" value="F:N-acetylmuramoyl-L-alanine amidase activity"/>
    <property type="evidence" value="ECO:0007669"/>
    <property type="project" value="UniProtKB-EC"/>
</dbReference>
<dbReference type="Gene3D" id="3.40.630.40">
    <property type="entry name" value="Zn-dependent exopeptidases"/>
    <property type="match status" value="1"/>
</dbReference>
<dbReference type="SUPFAM" id="SSF53187">
    <property type="entry name" value="Zn-dependent exopeptidases"/>
    <property type="match status" value="1"/>
</dbReference>
<keyword evidence="5" id="KW-1185">Reference proteome</keyword>
<dbReference type="Pfam" id="PF08239">
    <property type="entry name" value="SH3_3"/>
    <property type="match status" value="1"/>
</dbReference>
<evidence type="ECO:0000259" key="3">
    <source>
        <dbReference type="PROSITE" id="PS51781"/>
    </source>
</evidence>
<dbReference type="Gene3D" id="2.30.30.40">
    <property type="entry name" value="SH3 Domains"/>
    <property type="match status" value="1"/>
</dbReference>
<proteinExistence type="predicted"/>
<dbReference type="eggNOG" id="COG0860">
    <property type="taxonomic scope" value="Bacteria"/>
</dbReference>
<dbReference type="OrthoDB" id="9806267at2"/>
<dbReference type="SMART" id="SM00287">
    <property type="entry name" value="SH3b"/>
    <property type="match status" value="2"/>
</dbReference>
<accession>E4KM36</accession>
<dbReference type="InterPro" id="IPR002508">
    <property type="entry name" value="MurNAc-LAA_cat"/>
</dbReference>
<dbReference type="AlphaFoldDB" id="E4KM36"/>
<dbReference type="GO" id="GO:0071555">
    <property type="term" value="P:cell wall organization"/>
    <property type="evidence" value="ECO:0007669"/>
    <property type="project" value="UniProtKB-KW"/>
</dbReference>
<comment type="caution">
    <text evidence="4">The sequence shown here is derived from an EMBL/GenBank/DDBJ whole genome shotgun (WGS) entry which is preliminary data.</text>
</comment>
<keyword evidence="2" id="KW-0961">Cell wall biogenesis/degradation</keyword>
<dbReference type="Proteomes" id="UP000005990">
    <property type="component" value="Unassembled WGS sequence"/>
</dbReference>